<dbReference type="GO" id="GO:0003677">
    <property type="term" value="F:DNA binding"/>
    <property type="evidence" value="ECO:0007669"/>
    <property type="project" value="UniProtKB-KW"/>
</dbReference>
<dbReference type="PANTHER" id="PTHR46797:SF1">
    <property type="entry name" value="METHYLPHOSPHONATE SYNTHASE"/>
    <property type="match status" value="1"/>
</dbReference>
<dbReference type="Gene3D" id="1.10.260.40">
    <property type="entry name" value="lambda repressor-like DNA-binding domains"/>
    <property type="match status" value="1"/>
</dbReference>
<feature type="domain" description="HTH cro/C1-type" evidence="2">
    <location>
        <begin position="9"/>
        <end position="63"/>
    </location>
</feature>
<dbReference type="EMBL" id="JXKC01000014">
    <property type="protein sequence ID" value="PCS16412.1"/>
    <property type="molecule type" value="Genomic_DNA"/>
</dbReference>
<name>A0A2A5SQA1_LACLC</name>
<dbReference type="InterPro" id="IPR010982">
    <property type="entry name" value="Lambda_DNA-bd_dom_sf"/>
</dbReference>
<dbReference type="Pfam" id="PF01381">
    <property type="entry name" value="HTH_3"/>
    <property type="match status" value="1"/>
</dbReference>
<dbReference type="GO" id="GO:0005829">
    <property type="term" value="C:cytosol"/>
    <property type="evidence" value="ECO:0007669"/>
    <property type="project" value="TreeGrafter"/>
</dbReference>
<organism evidence="3 4">
    <name type="scientific">Lactococcus cremoris subsp. tructae</name>
    <dbReference type="NCBI Taxonomy" id="542833"/>
    <lineage>
        <taxon>Bacteria</taxon>
        <taxon>Bacillati</taxon>
        <taxon>Bacillota</taxon>
        <taxon>Bacilli</taxon>
        <taxon>Lactobacillales</taxon>
        <taxon>Streptococcaceae</taxon>
        <taxon>Lactococcus</taxon>
    </lineage>
</organism>
<dbReference type="InterPro" id="IPR001387">
    <property type="entry name" value="Cro/C1-type_HTH"/>
</dbReference>
<keyword evidence="1" id="KW-0238">DNA-binding</keyword>
<evidence type="ECO:0000313" key="4">
    <source>
        <dbReference type="Proteomes" id="UP000218711"/>
    </source>
</evidence>
<evidence type="ECO:0000313" key="3">
    <source>
        <dbReference type="EMBL" id="PCS16412.1"/>
    </source>
</evidence>
<evidence type="ECO:0000256" key="1">
    <source>
        <dbReference type="ARBA" id="ARBA00023125"/>
    </source>
</evidence>
<proteinExistence type="predicted"/>
<accession>A0A2A5SQA1</accession>
<dbReference type="PANTHER" id="PTHR46797">
    <property type="entry name" value="HTH-TYPE TRANSCRIPTIONAL REGULATOR"/>
    <property type="match status" value="1"/>
</dbReference>
<dbReference type="Proteomes" id="UP000218711">
    <property type="component" value="Unassembled WGS sequence"/>
</dbReference>
<evidence type="ECO:0000259" key="2">
    <source>
        <dbReference type="PROSITE" id="PS50943"/>
    </source>
</evidence>
<dbReference type="SMART" id="SM00530">
    <property type="entry name" value="HTH_XRE"/>
    <property type="match status" value="1"/>
</dbReference>
<reference evidence="3 4" key="1">
    <citation type="submission" date="2014-12" db="EMBL/GenBank/DDBJ databases">
        <title>Draft genome sequences of 10 type strains of Lactococcus.</title>
        <authorList>
            <person name="Sun Z."/>
            <person name="Zhong Z."/>
            <person name="Liu W."/>
            <person name="Zhang W."/>
            <person name="Zhang H."/>
        </authorList>
    </citation>
    <scope>NUCLEOTIDE SEQUENCE [LARGE SCALE GENOMIC DNA]</scope>
    <source>
        <strain evidence="3 4">DSM 21502</strain>
    </source>
</reference>
<dbReference type="GO" id="GO:0003700">
    <property type="term" value="F:DNA-binding transcription factor activity"/>
    <property type="evidence" value="ECO:0007669"/>
    <property type="project" value="TreeGrafter"/>
</dbReference>
<dbReference type="CDD" id="cd00093">
    <property type="entry name" value="HTH_XRE"/>
    <property type="match status" value="1"/>
</dbReference>
<dbReference type="PROSITE" id="PS50943">
    <property type="entry name" value="HTH_CROC1"/>
    <property type="match status" value="1"/>
</dbReference>
<gene>
    <name evidence="3" type="ORF">RU92_GL001069</name>
</gene>
<dbReference type="AlphaFoldDB" id="A0A2A5SQA1"/>
<protein>
    <recommendedName>
        <fullName evidence="2">HTH cro/C1-type domain-containing protein</fullName>
    </recommendedName>
</protein>
<comment type="caution">
    <text evidence="3">The sequence shown here is derived from an EMBL/GenBank/DDBJ whole genome shotgun (WGS) entry which is preliminary data.</text>
</comment>
<dbReference type="InterPro" id="IPR050807">
    <property type="entry name" value="TransReg_Diox_bact_type"/>
</dbReference>
<dbReference type="SUPFAM" id="SSF47413">
    <property type="entry name" value="lambda repressor-like DNA-binding domains"/>
    <property type="match status" value="1"/>
</dbReference>
<dbReference type="RefSeq" id="WP_096816554.1">
    <property type="nucleotide sequence ID" value="NZ_JXKC01000014.1"/>
</dbReference>
<sequence>MIENLGKNIKTLRVKNNLSQQDLADELEISIGAISKIERGVSFPSFSNLEKLSLILRTNATELFSDDTEQLKHSQGIDFVTHNVINEIKVLENIRGIQNIPDEQEVQNVLVGLVKQIMEVAQKEQRHILYESLNHYLFSLLNQLNIEKIYEDSKNKDAVEKQRVYKTPREE</sequence>